<comment type="caution">
    <text evidence="1">The sequence shown here is derived from an EMBL/GenBank/DDBJ whole genome shotgun (WGS) entry which is preliminary data.</text>
</comment>
<protein>
    <submittedName>
        <fullName evidence="1">Uncharacterized protein</fullName>
    </submittedName>
</protein>
<organism evidence="1 2">
    <name type="scientific">Phyllostomus discolor</name>
    <name type="common">pale spear-nosed bat</name>
    <dbReference type="NCBI Taxonomy" id="89673"/>
    <lineage>
        <taxon>Eukaryota</taxon>
        <taxon>Metazoa</taxon>
        <taxon>Chordata</taxon>
        <taxon>Craniata</taxon>
        <taxon>Vertebrata</taxon>
        <taxon>Euteleostomi</taxon>
        <taxon>Mammalia</taxon>
        <taxon>Eutheria</taxon>
        <taxon>Laurasiatheria</taxon>
        <taxon>Chiroptera</taxon>
        <taxon>Yangochiroptera</taxon>
        <taxon>Phyllostomidae</taxon>
        <taxon>Phyllostominae</taxon>
        <taxon>Phyllostomus</taxon>
    </lineage>
</organism>
<evidence type="ECO:0000313" key="1">
    <source>
        <dbReference type="EMBL" id="KAF6130797.1"/>
    </source>
</evidence>
<dbReference type="Proteomes" id="UP000664940">
    <property type="component" value="Unassembled WGS sequence"/>
</dbReference>
<name>A0A834BD13_9CHIR</name>
<dbReference type="AlphaFoldDB" id="A0A834BD13"/>
<dbReference type="EMBL" id="JABVXQ010000001">
    <property type="protein sequence ID" value="KAF6130797.1"/>
    <property type="molecule type" value="Genomic_DNA"/>
</dbReference>
<evidence type="ECO:0000313" key="2">
    <source>
        <dbReference type="Proteomes" id="UP000664940"/>
    </source>
</evidence>
<proteinExistence type="predicted"/>
<reference evidence="1 2" key="1">
    <citation type="journal article" date="2020" name="Nature">
        <title>Six reference-quality genomes reveal evolution of bat adaptations.</title>
        <authorList>
            <person name="Jebb D."/>
            <person name="Huang Z."/>
            <person name="Pippel M."/>
            <person name="Hughes G.M."/>
            <person name="Lavrichenko K."/>
            <person name="Devanna P."/>
            <person name="Winkler S."/>
            <person name="Jermiin L.S."/>
            <person name="Skirmuntt E.C."/>
            <person name="Katzourakis A."/>
            <person name="Burkitt-Gray L."/>
            <person name="Ray D.A."/>
            <person name="Sullivan K.A.M."/>
            <person name="Roscito J.G."/>
            <person name="Kirilenko B.M."/>
            <person name="Davalos L.M."/>
            <person name="Corthals A.P."/>
            <person name="Power M.L."/>
            <person name="Jones G."/>
            <person name="Ransome R.D."/>
            <person name="Dechmann D.K.N."/>
            <person name="Locatelli A.G."/>
            <person name="Puechmaille S.J."/>
            <person name="Fedrigo O."/>
            <person name="Jarvis E.D."/>
            <person name="Hiller M."/>
            <person name="Vernes S.C."/>
            <person name="Myers E.W."/>
            <person name="Teeling E.C."/>
        </authorList>
    </citation>
    <scope>NUCLEOTIDE SEQUENCE [LARGE SCALE GENOMIC DNA]</scope>
    <source>
        <strain evidence="1">Bat1K_MPI-CBG_1</strain>
    </source>
</reference>
<sequence length="200" mass="22541">MHGLRRGSKLLSRECFLTPNFRRKKRLLCQSLESGLERDVHVVGAPLPLPGPGLPARPLRVPPPAPPGPLLKEEENLAAGGCASIPSALWRENQVLWLHAQPDSSRAERASVTRLQYFSSPPHLAAARCTGWREVRRGRRTRVGRRRWHRGGLLWWRRPGSPEPWLAVSSFIHLDMPRNSLTGLPRDFTEPRPVWGSASM</sequence>
<gene>
    <name evidence="1" type="ORF">HJG60_007775</name>
</gene>
<accession>A0A834BD13</accession>